<feature type="chain" id="PRO_5042922158" description="Polygalacturonase" evidence="8">
    <location>
        <begin position="24"/>
        <end position="283"/>
    </location>
</feature>
<name>A0AAP0P4N1_9MAGN</name>
<comment type="subcellular location">
    <subcellularLocation>
        <location evidence="1">Membrane</location>
        <topology evidence="1">Single-pass type I membrane protein</topology>
    </subcellularLocation>
</comment>
<comment type="caution">
    <text evidence="9">The sequence shown here is derived from an EMBL/GenBank/DDBJ whole genome shotgun (WGS) entry which is preliminary data.</text>
</comment>
<evidence type="ECO:0000256" key="2">
    <source>
        <dbReference type="ARBA" id="ARBA00022692"/>
    </source>
</evidence>
<dbReference type="EMBL" id="JBBNAF010000007">
    <property type="protein sequence ID" value="KAK9127406.1"/>
    <property type="molecule type" value="Genomic_DNA"/>
</dbReference>
<feature type="signal peptide" evidence="8">
    <location>
        <begin position="1"/>
        <end position="23"/>
    </location>
</feature>
<evidence type="ECO:0000256" key="1">
    <source>
        <dbReference type="ARBA" id="ARBA00004479"/>
    </source>
</evidence>
<keyword evidence="5 7" id="KW-0472">Membrane</keyword>
<evidence type="ECO:0000256" key="5">
    <source>
        <dbReference type="ARBA" id="ARBA00023136"/>
    </source>
</evidence>
<dbReference type="InterPro" id="IPR032675">
    <property type="entry name" value="LRR_dom_sf"/>
</dbReference>
<evidence type="ECO:0000313" key="9">
    <source>
        <dbReference type="EMBL" id="KAK9127406.1"/>
    </source>
</evidence>
<evidence type="ECO:0000256" key="3">
    <source>
        <dbReference type="ARBA" id="ARBA00022729"/>
    </source>
</evidence>
<dbReference type="Gene3D" id="2.160.20.10">
    <property type="entry name" value="Single-stranded right-handed beta-helix, Pectin lyase-like"/>
    <property type="match status" value="1"/>
</dbReference>
<dbReference type="PANTHER" id="PTHR48063">
    <property type="entry name" value="LRR RECEPTOR-LIKE KINASE"/>
    <property type="match status" value="1"/>
</dbReference>
<reference evidence="9 10" key="1">
    <citation type="submission" date="2024-01" db="EMBL/GenBank/DDBJ databases">
        <title>Genome assemblies of Stephania.</title>
        <authorList>
            <person name="Yang L."/>
        </authorList>
    </citation>
    <scope>NUCLEOTIDE SEQUENCE [LARGE SCALE GENOMIC DNA]</scope>
    <source>
        <strain evidence="9">YNDBR</strain>
        <tissue evidence="9">Leaf</tissue>
    </source>
</reference>
<dbReference type="InterPro" id="IPR011050">
    <property type="entry name" value="Pectin_lyase_fold/virulence"/>
</dbReference>
<gene>
    <name evidence="9" type="ORF">Syun_016203</name>
</gene>
<sequence length="283" mass="31477">MQLFFTALFITSLTLIFSVSVHCRVHSSHTKKQYNDHTISQISLPHSPSPEPYNPNVNVFDVRAFGAIGDGKADDTQAFKMAWDSVCQAETESVTLLVPELHSFMLQSTIFTGPCRSNIVFQLEGTIMPPDGLTHGPEIIVGDNGWFSSESMECRYKEVDLSMGKAKSGGTSPANLTRIPSGNQLQTLADPSIYEGNSKLCGLPLSLKCQDNETHDQAPNHVNEDIEEDEGFEIKWFYVSMAVGFVVGYFGLLGTLWVKKGWRNACSMYLEGIIDRVQLLWRN</sequence>
<dbReference type="AlphaFoldDB" id="A0AAP0P4N1"/>
<evidence type="ECO:0000256" key="4">
    <source>
        <dbReference type="ARBA" id="ARBA00022989"/>
    </source>
</evidence>
<evidence type="ECO:0000313" key="10">
    <source>
        <dbReference type="Proteomes" id="UP001420932"/>
    </source>
</evidence>
<dbReference type="InterPro" id="IPR046956">
    <property type="entry name" value="RLP23-like"/>
</dbReference>
<evidence type="ECO:0000256" key="6">
    <source>
        <dbReference type="ARBA" id="ARBA00023180"/>
    </source>
</evidence>
<keyword evidence="3 8" id="KW-0732">Signal</keyword>
<keyword evidence="10" id="KW-1185">Reference proteome</keyword>
<accession>A0AAP0P4N1</accession>
<keyword evidence="4 7" id="KW-1133">Transmembrane helix</keyword>
<keyword evidence="2 7" id="KW-0812">Transmembrane</keyword>
<dbReference type="Proteomes" id="UP001420932">
    <property type="component" value="Unassembled WGS sequence"/>
</dbReference>
<evidence type="ECO:0000256" key="8">
    <source>
        <dbReference type="SAM" id="SignalP"/>
    </source>
</evidence>
<protein>
    <recommendedName>
        <fullName evidence="11">Polygalacturonase</fullName>
    </recommendedName>
</protein>
<organism evidence="9 10">
    <name type="scientific">Stephania yunnanensis</name>
    <dbReference type="NCBI Taxonomy" id="152371"/>
    <lineage>
        <taxon>Eukaryota</taxon>
        <taxon>Viridiplantae</taxon>
        <taxon>Streptophyta</taxon>
        <taxon>Embryophyta</taxon>
        <taxon>Tracheophyta</taxon>
        <taxon>Spermatophyta</taxon>
        <taxon>Magnoliopsida</taxon>
        <taxon>Ranunculales</taxon>
        <taxon>Menispermaceae</taxon>
        <taxon>Menispermoideae</taxon>
        <taxon>Cissampelideae</taxon>
        <taxon>Stephania</taxon>
    </lineage>
</organism>
<keyword evidence="6" id="KW-0325">Glycoprotein</keyword>
<dbReference type="SUPFAM" id="SSF51126">
    <property type="entry name" value="Pectin lyase-like"/>
    <property type="match status" value="1"/>
</dbReference>
<evidence type="ECO:0000256" key="7">
    <source>
        <dbReference type="SAM" id="Phobius"/>
    </source>
</evidence>
<dbReference type="InterPro" id="IPR012334">
    <property type="entry name" value="Pectin_lyas_fold"/>
</dbReference>
<feature type="transmembrane region" description="Helical" evidence="7">
    <location>
        <begin position="236"/>
        <end position="258"/>
    </location>
</feature>
<dbReference type="GO" id="GO:0016020">
    <property type="term" value="C:membrane"/>
    <property type="evidence" value="ECO:0007669"/>
    <property type="project" value="UniProtKB-SubCell"/>
</dbReference>
<evidence type="ECO:0008006" key="11">
    <source>
        <dbReference type="Google" id="ProtNLM"/>
    </source>
</evidence>
<dbReference type="PANTHER" id="PTHR48063:SF90">
    <property type="entry name" value="OS11G0565920 PROTEIN"/>
    <property type="match status" value="1"/>
</dbReference>
<proteinExistence type="predicted"/>
<dbReference type="Gene3D" id="3.80.10.10">
    <property type="entry name" value="Ribonuclease Inhibitor"/>
    <property type="match status" value="1"/>
</dbReference>